<feature type="region of interest" description="Disordered" evidence="1">
    <location>
        <begin position="311"/>
        <end position="342"/>
    </location>
</feature>
<evidence type="ECO:0000256" key="1">
    <source>
        <dbReference type="SAM" id="MobiDB-lite"/>
    </source>
</evidence>
<feature type="region of interest" description="Disordered" evidence="1">
    <location>
        <begin position="195"/>
        <end position="224"/>
    </location>
</feature>
<evidence type="ECO:0000313" key="4">
    <source>
        <dbReference type="Proteomes" id="UP000007305"/>
    </source>
</evidence>
<feature type="compositionally biased region" description="Basic and acidic residues" evidence="1">
    <location>
        <begin position="330"/>
        <end position="342"/>
    </location>
</feature>
<sequence>MNGASNKRASSAVVALLHDGFAVVACELVWCVGVGLTAPRHWAPGGEGARQEEGHTGPPAGGVAEADAPSSSSAAGDGEAAARGGPVSARLDARRPAKVGRGDGFPENVVGQPQRVALRVRGGTRRAGGRRRGERVARGVRARELRLVASQRALGAGDPQQLGGLLPPEPLVLGLPGSGCGVDHHGMVIIRRCSDRGSSQRGGLGSVGDEEDGAADGAGDVRREPGVDAVGVERVGAPGQQPERVAVVELAEADGALERALVRPDVGVGHGREGVEHGPVEAAHPPAGRRRVAVVAEPQTQLPRMVVVVGPAQRGPRASAEVDGEEAEQEEGRDQHDHDNRHGRVEILGVEVVGLRVHGGAGESNRGEEQETAAAAAIDRAHGCGGGVIRDSVGRKPRLLFSGGSINGLERATDRPDLAPLAGRDDGRETDKKKAAPERGKMERELLLTSSTNGA</sequence>
<evidence type="ECO:0000256" key="2">
    <source>
        <dbReference type="SAM" id="SignalP"/>
    </source>
</evidence>
<keyword evidence="2" id="KW-0732">Signal</keyword>
<dbReference type="InParanoid" id="A0A804LSK9"/>
<dbReference type="EnsemblPlants" id="Zm00001eb033490_T001">
    <property type="protein sequence ID" value="Zm00001eb033490_P001"/>
    <property type="gene ID" value="Zm00001eb033490"/>
</dbReference>
<feature type="region of interest" description="Disordered" evidence="1">
    <location>
        <begin position="43"/>
        <end position="114"/>
    </location>
</feature>
<evidence type="ECO:0000313" key="3">
    <source>
        <dbReference type="EnsemblPlants" id="Zm00001eb033490_P001"/>
    </source>
</evidence>
<feature type="region of interest" description="Disordered" evidence="1">
    <location>
        <begin position="403"/>
        <end position="455"/>
    </location>
</feature>
<proteinExistence type="predicted"/>
<reference evidence="3" key="2">
    <citation type="submission" date="2019-07" db="EMBL/GenBank/DDBJ databases">
        <authorList>
            <person name="Seetharam A."/>
            <person name="Woodhouse M."/>
            <person name="Cannon E."/>
        </authorList>
    </citation>
    <scope>NUCLEOTIDE SEQUENCE [LARGE SCALE GENOMIC DNA]</scope>
    <source>
        <strain evidence="3">cv. B73</strain>
    </source>
</reference>
<keyword evidence="4" id="KW-1185">Reference proteome</keyword>
<reference evidence="4" key="1">
    <citation type="submission" date="2015-12" db="EMBL/GenBank/DDBJ databases">
        <title>Update maize B73 reference genome by single molecule sequencing technologies.</title>
        <authorList>
            <consortium name="Maize Genome Sequencing Project"/>
            <person name="Ware D."/>
        </authorList>
    </citation>
    <scope>NUCLEOTIDE SEQUENCE [LARGE SCALE GENOMIC DNA]</scope>
    <source>
        <strain evidence="4">cv. B73</strain>
    </source>
</reference>
<organism evidence="3 4">
    <name type="scientific">Zea mays</name>
    <name type="common">Maize</name>
    <dbReference type="NCBI Taxonomy" id="4577"/>
    <lineage>
        <taxon>Eukaryota</taxon>
        <taxon>Viridiplantae</taxon>
        <taxon>Streptophyta</taxon>
        <taxon>Embryophyta</taxon>
        <taxon>Tracheophyta</taxon>
        <taxon>Spermatophyta</taxon>
        <taxon>Magnoliopsida</taxon>
        <taxon>Liliopsida</taxon>
        <taxon>Poales</taxon>
        <taxon>Poaceae</taxon>
        <taxon>PACMAD clade</taxon>
        <taxon>Panicoideae</taxon>
        <taxon>Andropogonodae</taxon>
        <taxon>Andropogoneae</taxon>
        <taxon>Tripsacinae</taxon>
        <taxon>Zea</taxon>
    </lineage>
</organism>
<feature type="compositionally biased region" description="Low complexity" evidence="1">
    <location>
        <begin position="64"/>
        <end position="86"/>
    </location>
</feature>
<reference evidence="3" key="3">
    <citation type="submission" date="2021-05" db="UniProtKB">
        <authorList>
            <consortium name="EnsemblPlants"/>
        </authorList>
    </citation>
    <scope>IDENTIFICATION</scope>
    <source>
        <strain evidence="3">cv. B73</strain>
    </source>
</reference>
<dbReference type="Gramene" id="Zm00001eb033490_T001">
    <property type="protein sequence ID" value="Zm00001eb033490_P001"/>
    <property type="gene ID" value="Zm00001eb033490"/>
</dbReference>
<protein>
    <submittedName>
        <fullName evidence="3">Uncharacterized protein</fullName>
    </submittedName>
</protein>
<dbReference type="AlphaFoldDB" id="A0A804LSK9"/>
<feature type="signal peptide" evidence="2">
    <location>
        <begin position="1"/>
        <end position="26"/>
    </location>
</feature>
<feature type="compositionally biased region" description="Basic and acidic residues" evidence="1">
    <location>
        <begin position="411"/>
        <end position="446"/>
    </location>
</feature>
<name>A0A804LSK9_MAIZE</name>
<accession>A0A804LSK9</accession>
<feature type="chain" id="PRO_5032739961" evidence="2">
    <location>
        <begin position="27"/>
        <end position="455"/>
    </location>
</feature>
<dbReference type="Proteomes" id="UP000007305">
    <property type="component" value="Chromosome 1"/>
</dbReference>